<reference evidence="1" key="1">
    <citation type="submission" date="2023-03" db="UniProtKB">
        <authorList>
            <consortium name="EnsemblPlants"/>
        </authorList>
    </citation>
    <scope>IDENTIFICATION</scope>
</reference>
<name>A0A9I9EGN1_CUCME</name>
<organism evidence="1">
    <name type="scientific">Cucumis melo</name>
    <name type="common">Muskmelon</name>
    <dbReference type="NCBI Taxonomy" id="3656"/>
    <lineage>
        <taxon>Eukaryota</taxon>
        <taxon>Viridiplantae</taxon>
        <taxon>Streptophyta</taxon>
        <taxon>Embryophyta</taxon>
        <taxon>Tracheophyta</taxon>
        <taxon>Spermatophyta</taxon>
        <taxon>Magnoliopsida</taxon>
        <taxon>eudicotyledons</taxon>
        <taxon>Gunneridae</taxon>
        <taxon>Pentapetalae</taxon>
        <taxon>rosids</taxon>
        <taxon>fabids</taxon>
        <taxon>Cucurbitales</taxon>
        <taxon>Cucurbitaceae</taxon>
        <taxon>Benincaseae</taxon>
        <taxon>Cucumis</taxon>
    </lineage>
</organism>
<proteinExistence type="predicted"/>
<dbReference type="EnsemblPlants" id="MELO3C033478.2.1">
    <property type="protein sequence ID" value="MELO3C033478.2.1"/>
    <property type="gene ID" value="MELO3C033478.2"/>
</dbReference>
<dbReference type="Gramene" id="MELO3C033478.2.1">
    <property type="protein sequence ID" value="MELO3C033478.2.1"/>
    <property type="gene ID" value="MELO3C033478.2"/>
</dbReference>
<sequence length="84" mass="10560">MGRRFPLEQFQMLVYRYDEWRTNRVRVQRGRGRTTDQYWRLIREWEYSMRGKCGLNKFCYVRKRMDPVESHPEIGKLEVKEEKR</sequence>
<dbReference type="AlphaFoldDB" id="A0A9I9EGN1"/>
<evidence type="ECO:0000313" key="1">
    <source>
        <dbReference type="EnsemblPlants" id="MELO3C033478.2.1"/>
    </source>
</evidence>
<accession>A0A9I9EGN1</accession>
<protein>
    <submittedName>
        <fullName evidence="1">Uncharacterized protein</fullName>
    </submittedName>
</protein>